<keyword evidence="3 6" id="KW-0808">Transferase</keyword>
<dbReference type="GO" id="GO:0016757">
    <property type="term" value="F:glycosyltransferase activity"/>
    <property type="evidence" value="ECO:0007669"/>
    <property type="project" value="UniProtKB-KW"/>
</dbReference>
<dbReference type="Gene3D" id="3.90.550.10">
    <property type="entry name" value="Spore Coat Polysaccharide Biosynthesis Protein SpsA, Chain A"/>
    <property type="match status" value="1"/>
</dbReference>
<dbReference type="InterPro" id="IPR001173">
    <property type="entry name" value="Glyco_trans_2-like"/>
</dbReference>
<dbReference type="InterPro" id="IPR029044">
    <property type="entry name" value="Nucleotide-diphossugar_trans"/>
</dbReference>
<dbReference type="PANTHER" id="PTHR43630:SF1">
    <property type="entry name" value="POLY-BETA-1,6-N-ACETYL-D-GLUCOSAMINE SYNTHASE"/>
    <property type="match status" value="1"/>
</dbReference>
<feature type="transmembrane region" description="Helical" evidence="4">
    <location>
        <begin position="6"/>
        <end position="23"/>
    </location>
</feature>
<dbReference type="PANTHER" id="PTHR43630">
    <property type="entry name" value="POLY-BETA-1,6-N-ACETYL-D-GLUCOSAMINE SYNTHASE"/>
    <property type="match status" value="1"/>
</dbReference>
<sequence>MFFVLLIPALLLIVYCGIIVLYTKWFRRLKLFTGIASEDSCFFSVIIPARDEEANIANCLLSILNNHYDKNLLEIIVIDDHSTDNTAKIITGLQQQHDCIRLIAMKDLVSPEEKINSYKKLAIQKAIALSKGDWIITTDADCMVPGNWLKNFNAFIRETNAVFVAAPVRFINSGSFLSIFQCLDFLSLQGITAASVSAGFHSMCNGANLCYKKSVFLEVDGFKGFEHLASGDDMFLMRKIQKQYPDRTRYIFSQDSIVSTLPMPTVKTFINQRIRWASKADSYDDKKVIAVLFVVYFFNLGFLFLLIAGCFNPLYFVWLLVFMAVKIAFEMNFMRYVCRFFGQEAILKYFPLMQPFHIAYTLISGWLGKFGTYQWKGRQVN</sequence>
<evidence type="ECO:0000259" key="5">
    <source>
        <dbReference type="Pfam" id="PF00535"/>
    </source>
</evidence>
<dbReference type="EMBL" id="JAOTPL010000004">
    <property type="protein sequence ID" value="MCU7693840.1"/>
    <property type="molecule type" value="Genomic_DNA"/>
</dbReference>
<name>A0AAE3LPU3_9BACT</name>
<keyword evidence="4" id="KW-0812">Transmembrane</keyword>
<proteinExistence type="inferred from homology"/>
<feature type="transmembrane region" description="Helical" evidence="4">
    <location>
        <begin position="315"/>
        <end position="334"/>
    </location>
</feature>
<evidence type="ECO:0000256" key="2">
    <source>
        <dbReference type="ARBA" id="ARBA00022676"/>
    </source>
</evidence>
<reference evidence="6" key="1">
    <citation type="submission" date="2022-10" db="EMBL/GenBank/DDBJ databases">
        <authorList>
            <person name="Kim H.S."/>
            <person name="Kim J.-S."/>
            <person name="Suh M.K."/>
            <person name="Eom M.K."/>
            <person name="Lee J.-S."/>
        </authorList>
    </citation>
    <scope>NUCLEOTIDE SEQUENCE</scope>
    <source>
        <strain evidence="6">LIP-5</strain>
    </source>
</reference>
<organism evidence="6 7">
    <name type="scientific">Haoranjiania flava</name>
    <dbReference type="NCBI Taxonomy" id="1856322"/>
    <lineage>
        <taxon>Bacteria</taxon>
        <taxon>Pseudomonadati</taxon>
        <taxon>Bacteroidota</taxon>
        <taxon>Chitinophagia</taxon>
        <taxon>Chitinophagales</taxon>
        <taxon>Chitinophagaceae</taxon>
        <taxon>Haoranjiania</taxon>
    </lineage>
</organism>
<dbReference type="Pfam" id="PF00535">
    <property type="entry name" value="Glycos_transf_2"/>
    <property type="match status" value="1"/>
</dbReference>
<keyword evidence="7" id="KW-1185">Reference proteome</keyword>
<evidence type="ECO:0000256" key="1">
    <source>
        <dbReference type="ARBA" id="ARBA00006739"/>
    </source>
</evidence>
<feature type="transmembrane region" description="Helical" evidence="4">
    <location>
        <begin position="346"/>
        <end position="367"/>
    </location>
</feature>
<comment type="caution">
    <text evidence="6">The sequence shown here is derived from an EMBL/GenBank/DDBJ whole genome shotgun (WGS) entry which is preliminary data.</text>
</comment>
<protein>
    <submittedName>
        <fullName evidence="6">Glycosyltransferase</fullName>
        <ecNumber evidence="6">2.4.-.-</ecNumber>
    </submittedName>
</protein>
<accession>A0AAE3LPU3</accession>
<dbReference type="AlphaFoldDB" id="A0AAE3LPU3"/>
<dbReference type="SUPFAM" id="SSF53448">
    <property type="entry name" value="Nucleotide-diphospho-sugar transferases"/>
    <property type="match status" value="1"/>
</dbReference>
<evidence type="ECO:0000256" key="3">
    <source>
        <dbReference type="ARBA" id="ARBA00022679"/>
    </source>
</evidence>
<keyword evidence="2 6" id="KW-0328">Glycosyltransferase</keyword>
<keyword evidence="4" id="KW-0472">Membrane</keyword>
<feature type="transmembrane region" description="Helical" evidence="4">
    <location>
        <begin position="288"/>
        <end position="309"/>
    </location>
</feature>
<evidence type="ECO:0000313" key="6">
    <source>
        <dbReference type="EMBL" id="MCU7693840.1"/>
    </source>
</evidence>
<dbReference type="Proteomes" id="UP001209317">
    <property type="component" value="Unassembled WGS sequence"/>
</dbReference>
<keyword evidence="4" id="KW-1133">Transmembrane helix</keyword>
<evidence type="ECO:0000313" key="7">
    <source>
        <dbReference type="Proteomes" id="UP001209317"/>
    </source>
</evidence>
<dbReference type="RefSeq" id="WP_263037326.1">
    <property type="nucleotide sequence ID" value="NZ_JAOTPL010000004.1"/>
</dbReference>
<evidence type="ECO:0000256" key="4">
    <source>
        <dbReference type="SAM" id="Phobius"/>
    </source>
</evidence>
<dbReference type="EC" id="2.4.-.-" evidence="6"/>
<gene>
    <name evidence="6" type="ORF">OD355_04835</name>
</gene>
<comment type="similarity">
    <text evidence="1">Belongs to the glycosyltransferase 2 family.</text>
</comment>
<feature type="domain" description="Glycosyltransferase 2-like" evidence="5">
    <location>
        <begin position="44"/>
        <end position="175"/>
    </location>
</feature>